<accession>A0ACB6SB28</accession>
<reference evidence="1" key="1">
    <citation type="journal article" date="2020" name="Stud. Mycol.">
        <title>101 Dothideomycetes genomes: a test case for predicting lifestyles and emergence of pathogens.</title>
        <authorList>
            <person name="Haridas S."/>
            <person name="Albert R."/>
            <person name="Binder M."/>
            <person name="Bloem J."/>
            <person name="Labutti K."/>
            <person name="Salamov A."/>
            <person name="Andreopoulos B."/>
            <person name="Baker S."/>
            <person name="Barry K."/>
            <person name="Bills G."/>
            <person name="Bluhm B."/>
            <person name="Cannon C."/>
            <person name="Castanera R."/>
            <person name="Culley D."/>
            <person name="Daum C."/>
            <person name="Ezra D."/>
            <person name="Gonzalez J."/>
            <person name="Henrissat B."/>
            <person name="Kuo A."/>
            <person name="Liang C."/>
            <person name="Lipzen A."/>
            <person name="Lutzoni F."/>
            <person name="Magnuson J."/>
            <person name="Mondo S."/>
            <person name="Nolan M."/>
            <person name="Ohm R."/>
            <person name="Pangilinan J."/>
            <person name="Park H.-J."/>
            <person name="Ramirez L."/>
            <person name="Alfaro M."/>
            <person name="Sun H."/>
            <person name="Tritt A."/>
            <person name="Yoshinaga Y."/>
            <person name="Zwiers L.-H."/>
            <person name="Turgeon B."/>
            <person name="Goodwin S."/>
            <person name="Spatafora J."/>
            <person name="Crous P."/>
            <person name="Grigoriev I."/>
        </authorList>
    </citation>
    <scope>NUCLEOTIDE SEQUENCE</scope>
    <source>
        <strain evidence="1">CBS 525.71</strain>
    </source>
</reference>
<gene>
    <name evidence="1" type="ORF">BU25DRAFT_407997</name>
</gene>
<evidence type="ECO:0000313" key="2">
    <source>
        <dbReference type="Proteomes" id="UP000799754"/>
    </source>
</evidence>
<evidence type="ECO:0000313" key="1">
    <source>
        <dbReference type="EMBL" id="KAF2630717.1"/>
    </source>
</evidence>
<comment type="caution">
    <text evidence="1">The sequence shown here is derived from an EMBL/GenBank/DDBJ whole genome shotgun (WGS) entry which is preliminary data.</text>
</comment>
<dbReference type="Proteomes" id="UP000799754">
    <property type="component" value="Unassembled WGS sequence"/>
</dbReference>
<organism evidence="1 2">
    <name type="scientific">Macroventuria anomochaeta</name>
    <dbReference type="NCBI Taxonomy" id="301207"/>
    <lineage>
        <taxon>Eukaryota</taxon>
        <taxon>Fungi</taxon>
        <taxon>Dikarya</taxon>
        <taxon>Ascomycota</taxon>
        <taxon>Pezizomycotina</taxon>
        <taxon>Dothideomycetes</taxon>
        <taxon>Pleosporomycetidae</taxon>
        <taxon>Pleosporales</taxon>
        <taxon>Pleosporineae</taxon>
        <taxon>Didymellaceae</taxon>
        <taxon>Macroventuria</taxon>
    </lineage>
</organism>
<proteinExistence type="predicted"/>
<protein>
    <submittedName>
        <fullName evidence="1">Uncharacterized protein</fullName>
    </submittedName>
</protein>
<dbReference type="EMBL" id="MU006706">
    <property type="protein sequence ID" value="KAF2630717.1"/>
    <property type="molecule type" value="Genomic_DNA"/>
</dbReference>
<name>A0ACB6SB28_9PLEO</name>
<keyword evidence="2" id="KW-1185">Reference proteome</keyword>
<sequence>MDFCVSMPKMPRKVASWRAPTWSFAAHEGIVLYNSAWQVPSWHVPACTKLEEYFLAPKGSNPLGELKSGYARVTGLLTTIIDIEHTPRCERKACKIRCHDQSLRRASVLSDIARCDSCEALMIFPGTGLAIIPTEAKTQTYVRVGIISRIQDKDEIRTGVVISGPPLTALDWPEPSTIIKIVLNIA</sequence>